<feature type="compositionally biased region" description="Basic and acidic residues" evidence="6">
    <location>
        <begin position="401"/>
        <end position="425"/>
    </location>
</feature>
<reference evidence="9 10" key="1">
    <citation type="submission" date="2014-04" db="EMBL/GenBank/DDBJ databases">
        <authorList>
            <consortium name="DOE Joint Genome Institute"/>
            <person name="Kuo A."/>
            <person name="Martino E."/>
            <person name="Perotto S."/>
            <person name="Kohler A."/>
            <person name="Nagy L.G."/>
            <person name="Floudas D."/>
            <person name="Copeland A."/>
            <person name="Barry K.W."/>
            <person name="Cichocki N."/>
            <person name="Veneault-Fourrey C."/>
            <person name="LaButti K."/>
            <person name="Lindquist E.A."/>
            <person name="Lipzen A."/>
            <person name="Lundell T."/>
            <person name="Morin E."/>
            <person name="Murat C."/>
            <person name="Sun H."/>
            <person name="Tunlid A."/>
            <person name="Henrissat B."/>
            <person name="Grigoriev I.V."/>
            <person name="Hibbett D.S."/>
            <person name="Martin F."/>
            <person name="Nordberg H.P."/>
            <person name="Cantor M.N."/>
            <person name="Hua S.X."/>
        </authorList>
    </citation>
    <scope>NUCLEOTIDE SEQUENCE [LARGE SCALE GENOMIC DNA]</scope>
    <source>
        <strain evidence="9 10">Zn</strain>
    </source>
</reference>
<dbReference type="Pfam" id="PF09468">
    <property type="entry name" value="RNase_H2-Ydr279"/>
    <property type="match status" value="1"/>
</dbReference>
<dbReference type="STRING" id="913774.A0A0C3CSZ0"/>
<dbReference type="PANTHER" id="PTHR13383">
    <property type="entry name" value="RIBONUCLEASE H2 SUBUNIT B"/>
    <property type="match status" value="1"/>
</dbReference>
<evidence type="ECO:0000256" key="6">
    <source>
        <dbReference type="SAM" id="MobiDB-lite"/>
    </source>
</evidence>
<dbReference type="InterPro" id="IPR019024">
    <property type="entry name" value="RNase_H2_suB_wHTH"/>
</dbReference>
<proteinExistence type="predicted"/>
<evidence type="ECO:0000259" key="8">
    <source>
        <dbReference type="Pfam" id="PF17745"/>
    </source>
</evidence>
<dbReference type="OrthoDB" id="29098at2759"/>
<comment type="subcellular location">
    <subcellularLocation>
        <location evidence="1">Nucleus</location>
    </subcellularLocation>
</comment>
<evidence type="ECO:0000256" key="2">
    <source>
        <dbReference type="ARBA" id="ARBA00019062"/>
    </source>
</evidence>
<feature type="domain" description="Ribonuclease H2 subunit B wHTH" evidence="7">
    <location>
        <begin position="134"/>
        <end position="354"/>
    </location>
</feature>
<dbReference type="GO" id="GO:0032299">
    <property type="term" value="C:ribonuclease H2 complex"/>
    <property type="evidence" value="ECO:0007669"/>
    <property type="project" value="InterPro"/>
</dbReference>
<evidence type="ECO:0000256" key="3">
    <source>
        <dbReference type="ARBA" id="ARBA00023242"/>
    </source>
</evidence>
<protein>
    <recommendedName>
        <fullName evidence="2">Ribonuclease H2 subunit B</fullName>
    </recommendedName>
    <alternativeName>
        <fullName evidence="5">Ribonuclease HI subunit B</fullName>
    </alternativeName>
</protein>
<comment type="function">
    <text evidence="4">Non catalytic subunit of RNase H2, an endonuclease that specifically degrades the RNA of RNA:DNA hybrids. Participates in DNA replication, possibly by mediating the removal of lagging-strand Okazaki fragment RNA primers during DNA replication. Mediates the excision of single ribonucleotides from DNA:RNA duplexes.</text>
</comment>
<dbReference type="InterPro" id="IPR041195">
    <property type="entry name" value="Rnh202_N"/>
</dbReference>
<dbReference type="InterPro" id="IPR040456">
    <property type="entry name" value="RNase_H2_suB"/>
</dbReference>
<name>A0A0C3CSZ0_OIDMZ</name>
<reference evidence="10" key="2">
    <citation type="submission" date="2015-01" db="EMBL/GenBank/DDBJ databases">
        <title>Evolutionary Origins and Diversification of the Mycorrhizal Mutualists.</title>
        <authorList>
            <consortium name="DOE Joint Genome Institute"/>
            <consortium name="Mycorrhizal Genomics Consortium"/>
            <person name="Kohler A."/>
            <person name="Kuo A."/>
            <person name="Nagy L.G."/>
            <person name="Floudas D."/>
            <person name="Copeland A."/>
            <person name="Barry K.W."/>
            <person name="Cichocki N."/>
            <person name="Veneault-Fourrey C."/>
            <person name="LaButti K."/>
            <person name="Lindquist E.A."/>
            <person name="Lipzen A."/>
            <person name="Lundell T."/>
            <person name="Morin E."/>
            <person name="Murat C."/>
            <person name="Riley R."/>
            <person name="Ohm R."/>
            <person name="Sun H."/>
            <person name="Tunlid A."/>
            <person name="Henrissat B."/>
            <person name="Grigoriev I.V."/>
            <person name="Hibbett D.S."/>
            <person name="Martin F."/>
        </authorList>
    </citation>
    <scope>NUCLEOTIDE SEQUENCE [LARGE SCALE GENOMIC DNA]</scope>
    <source>
        <strain evidence="10">Zn</strain>
    </source>
</reference>
<evidence type="ECO:0000256" key="4">
    <source>
        <dbReference type="ARBA" id="ARBA00024778"/>
    </source>
</evidence>
<gene>
    <name evidence="9" type="ORF">OIDMADRAFT_179396</name>
</gene>
<dbReference type="InParanoid" id="A0A0C3CSZ0"/>
<feature type="compositionally biased region" description="Polar residues" evidence="6">
    <location>
        <begin position="263"/>
        <end position="273"/>
    </location>
</feature>
<dbReference type="GO" id="GO:0006401">
    <property type="term" value="P:RNA catabolic process"/>
    <property type="evidence" value="ECO:0007669"/>
    <property type="project" value="TreeGrafter"/>
</dbReference>
<dbReference type="PANTHER" id="PTHR13383:SF11">
    <property type="entry name" value="RIBONUCLEASE H2 SUBUNIT B"/>
    <property type="match status" value="1"/>
</dbReference>
<feature type="compositionally biased region" description="Low complexity" evidence="6">
    <location>
        <begin position="278"/>
        <end position="288"/>
    </location>
</feature>
<dbReference type="AlphaFoldDB" id="A0A0C3CSZ0"/>
<evidence type="ECO:0000313" key="9">
    <source>
        <dbReference type="EMBL" id="KIN02104.1"/>
    </source>
</evidence>
<keyword evidence="10" id="KW-1185">Reference proteome</keyword>
<accession>A0A0C3CSZ0</accession>
<evidence type="ECO:0000256" key="5">
    <source>
        <dbReference type="ARBA" id="ARBA00033464"/>
    </source>
</evidence>
<evidence type="ECO:0000313" key="10">
    <source>
        <dbReference type="Proteomes" id="UP000054321"/>
    </source>
</evidence>
<dbReference type="HOGENOM" id="CLU_057573_0_0_1"/>
<feature type="region of interest" description="Disordered" evidence="6">
    <location>
        <begin position="1"/>
        <end position="28"/>
    </location>
</feature>
<dbReference type="GO" id="GO:0005654">
    <property type="term" value="C:nucleoplasm"/>
    <property type="evidence" value="ECO:0007669"/>
    <property type="project" value="TreeGrafter"/>
</dbReference>
<sequence>MKTRTKGATKTASEDFEVSKSMSAKVQLNPDSPNPARIFVLPEGITPEARIISLTNPRYHSKDRYVVCPVRGFYEFKVVGVPKMTPRSWLLSRSGTEAEIPADAADNGVDSNLARGYVTRTADIFIATPVDPIFFLLPALSPTSKNSDAPKRLFLSSDDYFERVVSDSPHLGSFLRRDNLRNLLEKRMQAICETVEAGEETMYRLDEERLLKEVLQKARRMVERGLPASIEEKLVRKALEVPMLSITRDENSLQDLEERDCPQGTSHLLTPSSEARDSQATASSTDSAASSFSHASTAFTSFSEESTSTELAQESKIISPKIVAPDGVAELLRLRVALDFLCSNYITPHMTDKINTAMYSPTSSVDFRPLSTHLEHLSKLRREAAATRSFGDYSRKRSLQDDEDAEIRAEKKRKMEEEEKRKKAGESLGVKRLKKANITGMKKLSEFFKKN</sequence>
<evidence type="ECO:0000259" key="7">
    <source>
        <dbReference type="Pfam" id="PF09468"/>
    </source>
</evidence>
<feature type="region of interest" description="Disordered" evidence="6">
    <location>
        <begin position="260"/>
        <end position="288"/>
    </location>
</feature>
<keyword evidence="3" id="KW-0539">Nucleus</keyword>
<feature type="domain" description="Rnh202 triple barrel" evidence="8">
    <location>
        <begin position="40"/>
        <end position="131"/>
    </location>
</feature>
<organism evidence="9 10">
    <name type="scientific">Oidiodendron maius (strain Zn)</name>
    <dbReference type="NCBI Taxonomy" id="913774"/>
    <lineage>
        <taxon>Eukaryota</taxon>
        <taxon>Fungi</taxon>
        <taxon>Dikarya</taxon>
        <taxon>Ascomycota</taxon>
        <taxon>Pezizomycotina</taxon>
        <taxon>Leotiomycetes</taxon>
        <taxon>Leotiomycetes incertae sedis</taxon>
        <taxon>Myxotrichaceae</taxon>
        <taxon>Oidiodendron</taxon>
    </lineage>
</organism>
<dbReference type="Proteomes" id="UP000054321">
    <property type="component" value="Unassembled WGS sequence"/>
</dbReference>
<dbReference type="Pfam" id="PF17745">
    <property type="entry name" value="Ydr279_N"/>
    <property type="match status" value="1"/>
</dbReference>
<feature type="region of interest" description="Disordered" evidence="6">
    <location>
        <begin position="401"/>
        <end position="429"/>
    </location>
</feature>
<dbReference type="CDD" id="cd09270">
    <property type="entry name" value="RNase_H2-B"/>
    <property type="match status" value="1"/>
</dbReference>
<dbReference type="Gene3D" id="1.10.20.120">
    <property type="match status" value="1"/>
</dbReference>
<evidence type="ECO:0000256" key="1">
    <source>
        <dbReference type="ARBA" id="ARBA00004123"/>
    </source>
</evidence>
<dbReference type="EMBL" id="KN832875">
    <property type="protein sequence ID" value="KIN02104.1"/>
    <property type="molecule type" value="Genomic_DNA"/>
</dbReference>